<proteinExistence type="inferred from homology"/>
<dbReference type="PRINTS" id="PR00081">
    <property type="entry name" value="GDHRDH"/>
</dbReference>
<evidence type="ECO:0000313" key="3">
    <source>
        <dbReference type="EMBL" id="QMW92120.1"/>
    </source>
</evidence>
<dbReference type="InterPro" id="IPR036291">
    <property type="entry name" value="NAD(P)-bd_dom_sf"/>
</dbReference>
<keyword evidence="2" id="KW-0443">Lipid metabolism</keyword>
<dbReference type="RefSeq" id="WP_035762237.1">
    <property type="nucleotide sequence ID" value="NZ_AP019716.1"/>
</dbReference>
<dbReference type="CDD" id="cd05233">
    <property type="entry name" value="SDR_c"/>
    <property type="match status" value="1"/>
</dbReference>
<dbReference type="GeneID" id="92945382"/>
<keyword evidence="2" id="KW-0753">Steroid metabolism</keyword>
<dbReference type="AlphaFoldDB" id="A0AAP9UFD8"/>
<dbReference type="Gene3D" id="3.40.50.720">
    <property type="entry name" value="NAD(P)-binding Rossmann-like Domain"/>
    <property type="match status" value="1"/>
</dbReference>
<protein>
    <submittedName>
        <fullName evidence="3">SDR family oxidoreductase</fullName>
    </submittedName>
</protein>
<evidence type="ECO:0000313" key="4">
    <source>
        <dbReference type="Proteomes" id="UP000515243"/>
    </source>
</evidence>
<dbReference type="GO" id="GO:0032787">
    <property type="term" value="P:monocarboxylic acid metabolic process"/>
    <property type="evidence" value="ECO:0007669"/>
    <property type="project" value="UniProtKB-ARBA"/>
</dbReference>
<evidence type="ECO:0000256" key="2">
    <source>
        <dbReference type="ARBA" id="ARBA00023221"/>
    </source>
</evidence>
<evidence type="ECO:0000256" key="1">
    <source>
        <dbReference type="ARBA" id="ARBA00006484"/>
    </source>
</evidence>
<name>A0AAP9UFD8_CLOBU</name>
<dbReference type="SUPFAM" id="SSF51735">
    <property type="entry name" value="NAD(P)-binding Rossmann-fold domains"/>
    <property type="match status" value="1"/>
</dbReference>
<dbReference type="PROSITE" id="PS00061">
    <property type="entry name" value="ADH_SHORT"/>
    <property type="match status" value="1"/>
</dbReference>
<accession>A0AAP9UFD8</accession>
<dbReference type="GO" id="GO:0008202">
    <property type="term" value="P:steroid metabolic process"/>
    <property type="evidence" value="ECO:0007669"/>
    <property type="project" value="UniProtKB-KW"/>
</dbReference>
<dbReference type="PANTHER" id="PTHR42879">
    <property type="entry name" value="3-OXOACYL-(ACYL-CARRIER-PROTEIN) REDUCTASE"/>
    <property type="match status" value="1"/>
</dbReference>
<gene>
    <name evidence="3" type="ORF">FF104_14375</name>
</gene>
<dbReference type="InterPro" id="IPR002347">
    <property type="entry name" value="SDR_fam"/>
</dbReference>
<reference evidence="3 4" key="1">
    <citation type="submission" date="2019-05" db="EMBL/GenBank/DDBJ databases">
        <authorList>
            <person name="Schori C."/>
            <person name="Ahrens C."/>
        </authorList>
    </citation>
    <scope>NUCLEOTIDE SEQUENCE [LARGE SCALE GENOMIC DNA]</scope>
    <source>
        <strain evidence="3 4">DSM 10702</strain>
    </source>
</reference>
<comment type="similarity">
    <text evidence="1">Belongs to the short-chain dehydrogenases/reductases (SDR) family.</text>
</comment>
<sequence length="222" mass="24585">MEKNVLITGGSRGIGKAIAYEFRKAGYVVYTPSRKELDLADNSSVCRYLDKNKGIYFSSIINNAGINIVNNIEDVQNNILEETMTINLISPINIIKFFIPQMKKNNYGRIVNIGSIWGIVSKEGRGIYSATKNGIHGITNAVSIEGGMYNILVNTVCPGFTKTELTIQNNTPDEISIIEDQIPLKRMALAEEIAKFVYYLGSDENTYITGQKIAIDGGFTIR</sequence>
<dbReference type="PANTHER" id="PTHR42879:SF2">
    <property type="entry name" value="3-OXOACYL-[ACYL-CARRIER-PROTEIN] REDUCTASE FABG"/>
    <property type="match status" value="1"/>
</dbReference>
<dbReference type="Pfam" id="PF13561">
    <property type="entry name" value="adh_short_C2"/>
    <property type="match status" value="1"/>
</dbReference>
<organism evidence="3 4">
    <name type="scientific">Clostridium butyricum</name>
    <dbReference type="NCBI Taxonomy" id="1492"/>
    <lineage>
        <taxon>Bacteria</taxon>
        <taxon>Bacillati</taxon>
        <taxon>Bacillota</taxon>
        <taxon>Clostridia</taxon>
        <taxon>Eubacteriales</taxon>
        <taxon>Clostridiaceae</taxon>
        <taxon>Clostridium</taxon>
    </lineage>
</organism>
<dbReference type="InterPro" id="IPR020904">
    <property type="entry name" value="Sc_DH/Rdtase_CS"/>
</dbReference>
<dbReference type="Proteomes" id="UP000515243">
    <property type="component" value="Chromosome 1"/>
</dbReference>
<dbReference type="InterPro" id="IPR050259">
    <property type="entry name" value="SDR"/>
</dbReference>
<dbReference type="PRINTS" id="PR00080">
    <property type="entry name" value="SDRFAMILY"/>
</dbReference>
<dbReference type="EMBL" id="CP040626">
    <property type="protein sequence ID" value="QMW92120.1"/>
    <property type="molecule type" value="Genomic_DNA"/>
</dbReference>